<dbReference type="OrthoDB" id="6629737at2759"/>
<sequence>MSKKATRASKPKPDPEAEGSSKKSTASALKKVLFVSKELLQKDADDRRLRLERFYHPGQGKDALFVTHPDGQMMELLEYAEPRRSWLLNSEVCSNGRIYMTSPVDPTLLALHHLRKHCAQRAMSLDNIAVEENSTSRLLNEFIFPETLKCVADVKSSGDQRFYKYNQERTLAWLALKTRHVANILKEKQVHCGHSAQSQNFVRSEKLVAENACKEMDYTRMACDIVGRYLDADLHDLLIHYLHIPSEIQAIVEEKTAAQKRKSKAGKDEGSDSKKIKLNDSDAAAKLKSSGLLDSDGDPNASITSPTQGPLKERSLTAKEKALAKGAKGTKSIASFFKVSARFCEGCSQGCCTQGCCPPYQGGPRPLPPPSDSHVLNLFFATHWFFWCVVVAIILAILCAYSLWKKRRTLCGWGFNEHHTQSEGDSAGSCYAPPQYSRCNSFHHPPPPYTEVTSKPDLYPLVFTCNSDSGNGKGNGSSSYLMVQYFRNYIVRPAAGGSLSAASTVDSLSSSFICNANEANTLVPPPYSRAASPELGLHHYVAHAHAHGHGTAHLRSMDQGAPHQVPSVPLASVHYAMPRSASQLVETDAYQPRLMPAQAQHYATVALGSAPGGGALYSTRLHASHEEGVGVGYLQSQSDQHFRYMANSSSSLSDIFVNNSCVAGMLPESGGVGGASQSAESGAATQAASLNSLAMGGLGGSVTGGPGASGGSGTPIIYSNGCIQPNPLHSLENCCQPSAQVSGVSSLANIGTPGSPPQATSPTGEVREILDQIRQLQAGVSYEQLLLSGTGAKPRLQHTLSTPSNSQQLLQPILTTSASLSGGSSGRSKKFFTSGSKTQPNKALYIPMAAIGGTGSGSGAQRCVLKSPVSSVVSGASFFVNRGRVARKGWITRSAPTTPGSGLPPNRLGDDSPLLLNEHDEDAIDDEEEDEERDQNQDRDRDRDREDTDTETEAEVRNHHRQHRHHHRGHRSHRRGQLE</sequence>
<protein>
    <recommendedName>
        <fullName evidence="7">Ribonuclease H2 subunit B</fullName>
    </recommendedName>
    <alternativeName>
        <fullName evidence="19">Ribonuclease HI subunit B</fullName>
    </alternativeName>
    <alternativeName>
        <fullName evidence="22">Vesicular, overexpressed in cancer, prosurvival protein 1</fullName>
    </alternativeName>
    <alternativeName>
        <fullName evidence="21">WW domain binding protein VOPP1</fullName>
    </alternativeName>
</protein>
<evidence type="ECO:0000256" key="6">
    <source>
        <dbReference type="ARBA" id="ARBA00011277"/>
    </source>
</evidence>
<keyword evidence="13 25" id="KW-0472">Membrane</keyword>
<evidence type="ECO:0000256" key="20">
    <source>
        <dbReference type="ARBA" id="ARBA00035628"/>
    </source>
</evidence>
<keyword evidence="12" id="KW-0805">Transcription regulation</keyword>
<evidence type="ECO:0000256" key="16">
    <source>
        <dbReference type="ARBA" id="ARBA00023242"/>
    </source>
</evidence>
<keyword evidence="8 25" id="KW-0812">Transmembrane</keyword>
<comment type="subunit">
    <text evidence="6">The RNase H2 complex is a heterotrimer composed of the catalytic subunit RNASEH2A and the non-catalytic subunits RNASEH2B and RNASEH2C.</text>
</comment>
<evidence type="ECO:0000256" key="21">
    <source>
        <dbReference type="ARBA" id="ARBA00035708"/>
    </source>
</evidence>
<dbReference type="Pfam" id="PF09468">
    <property type="entry name" value="RNase_H2-Ydr279"/>
    <property type="match status" value="1"/>
</dbReference>
<dbReference type="RefSeq" id="XP_016982605.1">
    <property type="nucleotide sequence ID" value="XM_017127116.1"/>
</dbReference>
<evidence type="ECO:0000256" key="3">
    <source>
        <dbReference type="ARBA" id="ARBA00004656"/>
    </source>
</evidence>
<dbReference type="InterPro" id="IPR041195">
    <property type="entry name" value="Rnh202_N"/>
</dbReference>
<feature type="region of interest" description="Disordered" evidence="24">
    <location>
        <begin position="890"/>
        <end position="979"/>
    </location>
</feature>
<keyword evidence="11 25" id="KW-1133">Transmembrane helix</keyword>
<keyword evidence="15" id="KW-0458">Lysosome</keyword>
<reference evidence="28" key="1">
    <citation type="submission" date="2025-08" db="UniProtKB">
        <authorList>
            <consortium name="RefSeq"/>
        </authorList>
    </citation>
    <scope>IDENTIFICATION</scope>
</reference>
<dbReference type="CDD" id="cd09270">
    <property type="entry name" value="RNase_H2-B"/>
    <property type="match status" value="1"/>
</dbReference>
<dbReference type="Pfam" id="PF17745">
    <property type="entry name" value="Ydr279_N"/>
    <property type="match status" value="1"/>
</dbReference>
<evidence type="ECO:0000256" key="11">
    <source>
        <dbReference type="ARBA" id="ARBA00022989"/>
    </source>
</evidence>
<dbReference type="PANTHER" id="PTHR14971:SF2">
    <property type="entry name" value="VESICULAR, OVEREXPRESSED IN CANCER, PROSURVIVAL PROTEIN 1"/>
    <property type="match status" value="1"/>
</dbReference>
<feature type="compositionally biased region" description="Basic residues" evidence="24">
    <location>
        <begin position="1"/>
        <end position="10"/>
    </location>
</feature>
<dbReference type="PANTHER" id="PTHR14971">
    <property type="entry name" value="VESICULAR, OVEREXPRESSED IN CANCER, PROSURVIVAL PROTEIN 1"/>
    <property type="match status" value="1"/>
</dbReference>
<evidence type="ECO:0000313" key="28">
    <source>
        <dbReference type="RefSeq" id="XP_016982605.1"/>
    </source>
</evidence>
<evidence type="ECO:0000256" key="8">
    <source>
        <dbReference type="ARBA" id="ARBA00022692"/>
    </source>
</evidence>
<evidence type="ECO:0000256" key="1">
    <source>
        <dbReference type="ARBA" id="ARBA00004123"/>
    </source>
</evidence>
<dbReference type="GO" id="GO:0005765">
    <property type="term" value="C:lysosomal membrane"/>
    <property type="evidence" value="ECO:0007669"/>
    <property type="project" value="UniProtKB-SubCell"/>
</dbReference>
<feature type="compositionally biased region" description="Basic and acidic residues" evidence="24">
    <location>
        <begin position="265"/>
        <end position="285"/>
    </location>
</feature>
<dbReference type="Gene3D" id="1.10.20.120">
    <property type="match status" value="1"/>
</dbReference>
<gene>
    <name evidence="28" type="primary">LOC108047065</name>
</gene>
<feature type="compositionally biased region" description="Basic and acidic residues" evidence="24">
    <location>
        <begin position="11"/>
        <end position="21"/>
    </location>
</feature>
<feature type="compositionally biased region" description="Basic residues" evidence="24">
    <location>
        <begin position="958"/>
        <end position="979"/>
    </location>
</feature>
<feature type="domain" description="Rnh202 triple barrel" evidence="27">
    <location>
        <begin position="39"/>
        <end position="105"/>
    </location>
</feature>
<keyword evidence="14" id="KW-0804">Transcription</keyword>
<feature type="region of interest" description="Disordered" evidence="24">
    <location>
        <begin position="259"/>
        <end position="314"/>
    </location>
</feature>
<dbReference type="Gene3D" id="2.20.25.530">
    <property type="match status" value="1"/>
</dbReference>
<evidence type="ECO:0000259" key="26">
    <source>
        <dbReference type="Pfam" id="PF09468"/>
    </source>
</evidence>
<dbReference type="FunFam" id="1.10.20.120:FF:000002">
    <property type="entry name" value="Ribonuclease H2 subunit B"/>
    <property type="match status" value="1"/>
</dbReference>
<comment type="similarity">
    <text evidence="4">Belongs to the VOPP1/ECOP family.</text>
</comment>
<dbReference type="GO" id="GO:0005634">
    <property type="term" value="C:nucleus"/>
    <property type="evidence" value="ECO:0007669"/>
    <property type="project" value="UniProtKB-SubCell"/>
</dbReference>
<comment type="function">
    <text evidence="18">Non catalytic subunit of RNase H2, an endonuclease that specifically degrades the RNA of RNA:DNA hybrids. Participates in DNA replication, possibly by mediating the removal of lagging-strand Okazaki fragment RNA primers during DNA replication. Mediates the excision of single ribonucleotides from DNA:RNA duplexes.</text>
</comment>
<feature type="region of interest" description="Disordered" evidence="24">
    <location>
        <begin position="1"/>
        <end position="26"/>
    </location>
</feature>
<evidence type="ECO:0000256" key="15">
    <source>
        <dbReference type="ARBA" id="ARBA00023228"/>
    </source>
</evidence>
<evidence type="ECO:0000256" key="17">
    <source>
        <dbReference type="ARBA" id="ARBA00023329"/>
    </source>
</evidence>
<evidence type="ECO:0000256" key="12">
    <source>
        <dbReference type="ARBA" id="ARBA00023015"/>
    </source>
</evidence>
<evidence type="ECO:0000256" key="9">
    <source>
        <dbReference type="ARBA" id="ARBA00022729"/>
    </source>
</evidence>
<keyword evidence="16" id="KW-0539">Nucleus</keyword>
<keyword evidence="10" id="KW-0967">Endosome</keyword>
<dbReference type="InterPro" id="IPR040456">
    <property type="entry name" value="RNase_H2_suB"/>
</dbReference>
<comment type="subcellular location">
    <subcellularLocation>
        <location evidence="2">Cytoplasmic vesicle membrane</location>
    </subcellularLocation>
    <subcellularLocation>
        <location evidence="23">Endomembrane system</location>
        <topology evidence="23">Single-pass type I membrane protein</topology>
    </subcellularLocation>
    <subcellularLocation>
        <location evidence="20">Late endosome membrane</location>
        <topology evidence="20">Single-pass membrane protein</topology>
    </subcellularLocation>
    <subcellularLocation>
        <location evidence="3">Lysosome membrane</location>
    </subcellularLocation>
    <subcellularLocation>
        <location evidence="1">Nucleus</location>
    </subcellularLocation>
</comment>
<evidence type="ECO:0000256" key="25">
    <source>
        <dbReference type="SAM" id="Phobius"/>
    </source>
</evidence>
<accession>A0A6P4EWN2</accession>
<feature type="transmembrane region" description="Helical" evidence="25">
    <location>
        <begin position="384"/>
        <end position="404"/>
    </location>
</feature>
<keyword evidence="9" id="KW-0732">Signal</keyword>
<evidence type="ECO:0000256" key="14">
    <source>
        <dbReference type="ARBA" id="ARBA00023163"/>
    </source>
</evidence>
<dbReference type="GO" id="GO:0031902">
    <property type="term" value="C:late endosome membrane"/>
    <property type="evidence" value="ECO:0007669"/>
    <property type="project" value="UniProtKB-SubCell"/>
</dbReference>
<evidence type="ECO:0000256" key="19">
    <source>
        <dbReference type="ARBA" id="ARBA00033464"/>
    </source>
</evidence>
<organism evidence="28">
    <name type="scientific">Drosophila rhopaloa</name>
    <name type="common">Fruit fly</name>
    <dbReference type="NCBI Taxonomy" id="1041015"/>
    <lineage>
        <taxon>Eukaryota</taxon>
        <taxon>Metazoa</taxon>
        <taxon>Ecdysozoa</taxon>
        <taxon>Arthropoda</taxon>
        <taxon>Hexapoda</taxon>
        <taxon>Insecta</taxon>
        <taxon>Pterygota</taxon>
        <taxon>Neoptera</taxon>
        <taxon>Endopterygota</taxon>
        <taxon>Diptera</taxon>
        <taxon>Brachycera</taxon>
        <taxon>Muscomorpha</taxon>
        <taxon>Ephydroidea</taxon>
        <taxon>Drosophilidae</taxon>
        <taxon>Drosophila</taxon>
        <taxon>Sophophora</taxon>
    </lineage>
</organism>
<dbReference type="InterPro" id="IPR019024">
    <property type="entry name" value="RNase_H2_suB_wHTH"/>
</dbReference>
<evidence type="ECO:0000256" key="23">
    <source>
        <dbReference type="ARBA" id="ARBA00046288"/>
    </source>
</evidence>
<feature type="domain" description="Ribonuclease H2 subunit B wHTH" evidence="26">
    <location>
        <begin position="122"/>
        <end position="238"/>
    </location>
</feature>
<evidence type="ECO:0000256" key="4">
    <source>
        <dbReference type="ARBA" id="ARBA00006655"/>
    </source>
</evidence>
<feature type="region of interest" description="Disordered" evidence="24">
    <location>
        <begin position="818"/>
        <end position="837"/>
    </location>
</feature>
<evidence type="ECO:0000256" key="13">
    <source>
        <dbReference type="ARBA" id="ARBA00023136"/>
    </source>
</evidence>
<evidence type="ECO:0000256" key="5">
    <source>
        <dbReference type="ARBA" id="ARBA00009823"/>
    </source>
</evidence>
<name>A0A6P4EWN2_DRORH</name>
<dbReference type="GO" id="GO:0032299">
    <property type="term" value="C:ribonuclease H2 complex"/>
    <property type="evidence" value="ECO:0007669"/>
    <property type="project" value="InterPro"/>
</dbReference>
<evidence type="ECO:0000256" key="2">
    <source>
        <dbReference type="ARBA" id="ARBA00004156"/>
    </source>
</evidence>
<proteinExistence type="inferred from homology"/>
<feature type="compositionally biased region" description="Basic and acidic residues" evidence="24">
    <location>
        <begin position="934"/>
        <end position="946"/>
    </location>
</feature>
<dbReference type="InterPro" id="IPR026229">
    <property type="entry name" value="VOPP1"/>
</dbReference>
<evidence type="ECO:0000256" key="18">
    <source>
        <dbReference type="ARBA" id="ARBA00024778"/>
    </source>
</evidence>
<dbReference type="AlphaFoldDB" id="A0A6P4EWN2"/>
<comment type="similarity">
    <text evidence="5">Belongs to the RNase H2 subunit B family.</text>
</comment>
<evidence type="ECO:0000256" key="10">
    <source>
        <dbReference type="ARBA" id="ARBA00022753"/>
    </source>
</evidence>
<feature type="compositionally biased region" description="Acidic residues" evidence="24">
    <location>
        <begin position="919"/>
        <end position="933"/>
    </location>
</feature>
<evidence type="ECO:0000256" key="22">
    <source>
        <dbReference type="ARBA" id="ARBA00035715"/>
    </source>
</evidence>
<evidence type="ECO:0000256" key="24">
    <source>
        <dbReference type="SAM" id="MobiDB-lite"/>
    </source>
</evidence>
<evidence type="ECO:0000259" key="27">
    <source>
        <dbReference type="Pfam" id="PF17745"/>
    </source>
</evidence>
<keyword evidence="17" id="KW-0968">Cytoplasmic vesicle</keyword>
<evidence type="ECO:0000256" key="7">
    <source>
        <dbReference type="ARBA" id="ARBA00019062"/>
    </source>
</evidence>